<reference evidence="7 8" key="1">
    <citation type="submission" date="2023-09" db="EMBL/GenBank/DDBJ databases">
        <title>Aquirufa genomes.</title>
        <authorList>
            <person name="Pitt A."/>
        </authorList>
    </citation>
    <scope>NUCLEOTIDE SEQUENCE [LARGE SCALE GENOMIC DNA]</scope>
    <source>
        <strain evidence="7 8">LEOWEIH-7C</strain>
    </source>
</reference>
<evidence type="ECO:0000256" key="4">
    <source>
        <dbReference type="ARBA" id="ARBA00023136"/>
    </source>
</evidence>
<proteinExistence type="predicted"/>
<evidence type="ECO:0000256" key="5">
    <source>
        <dbReference type="SAM" id="Phobius"/>
    </source>
</evidence>
<dbReference type="InterPro" id="IPR050307">
    <property type="entry name" value="Sterol_Desaturase_Related"/>
</dbReference>
<evidence type="ECO:0000313" key="7">
    <source>
        <dbReference type="EMBL" id="MDU0809220.1"/>
    </source>
</evidence>
<comment type="subcellular location">
    <subcellularLocation>
        <location evidence="1">Membrane</location>
    </subcellularLocation>
</comment>
<name>A0ABU3TTR3_9BACT</name>
<dbReference type="InterPro" id="IPR006694">
    <property type="entry name" value="Fatty_acid_hydroxylase"/>
</dbReference>
<evidence type="ECO:0000256" key="3">
    <source>
        <dbReference type="ARBA" id="ARBA00022989"/>
    </source>
</evidence>
<sequence>MDFSMPKFLEILTIVGSRYFILAGIFFVISYLLLRNRIAKKKIQLAFPKNTDYLREMAYSFSSMVIFAMIVTGVVFNPAVRPYTSIYSDISQYGLAYYLLAFPIMFVAHDTYFYWIHRMMHHPLLFKWFHLVHHKSTNPSPWAAYAFHPLEAILENGIIILFYFTLPMHVTHVPIFFLFSIIYNIYGHMGWELYPKGFNTTLIGRWVNTAVAHNQHHKYFKGNYGLYLLFWDRVMGTMRSDYDEAFDQVKSRKI</sequence>
<dbReference type="Pfam" id="PF04116">
    <property type="entry name" value="FA_hydroxylase"/>
    <property type="match status" value="1"/>
</dbReference>
<feature type="transmembrane region" description="Helical" evidence="5">
    <location>
        <begin position="170"/>
        <end position="186"/>
    </location>
</feature>
<dbReference type="EMBL" id="JAVNWW010000004">
    <property type="protein sequence ID" value="MDU0809220.1"/>
    <property type="molecule type" value="Genomic_DNA"/>
</dbReference>
<keyword evidence="8" id="KW-1185">Reference proteome</keyword>
<feature type="transmembrane region" description="Helical" evidence="5">
    <location>
        <begin position="96"/>
        <end position="115"/>
    </location>
</feature>
<feature type="transmembrane region" description="Helical" evidence="5">
    <location>
        <begin position="12"/>
        <end position="34"/>
    </location>
</feature>
<feature type="transmembrane region" description="Helical" evidence="5">
    <location>
        <begin position="142"/>
        <end position="164"/>
    </location>
</feature>
<feature type="transmembrane region" description="Helical" evidence="5">
    <location>
        <begin position="57"/>
        <end position="76"/>
    </location>
</feature>
<keyword evidence="2 5" id="KW-0812">Transmembrane</keyword>
<gene>
    <name evidence="7" type="ORF">PQG45_09260</name>
</gene>
<evidence type="ECO:0000313" key="8">
    <source>
        <dbReference type="Proteomes" id="UP001249959"/>
    </source>
</evidence>
<comment type="caution">
    <text evidence="7">The sequence shown here is derived from an EMBL/GenBank/DDBJ whole genome shotgun (WGS) entry which is preliminary data.</text>
</comment>
<dbReference type="Proteomes" id="UP001249959">
    <property type="component" value="Unassembled WGS sequence"/>
</dbReference>
<dbReference type="RefSeq" id="WP_316070737.1">
    <property type="nucleotide sequence ID" value="NZ_JAVNWW010000004.1"/>
</dbReference>
<accession>A0ABU3TTR3</accession>
<evidence type="ECO:0000259" key="6">
    <source>
        <dbReference type="Pfam" id="PF04116"/>
    </source>
</evidence>
<keyword evidence="4 5" id="KW-0472">Membrane</keyword>
<evidence type="ECO:0000256" key="2">
    <source>
        <dbReference type="ARBA" id="ARBA00022692"/>
    </source>
</evidence>
<keyword evidence="3 5" id="KW-1133">Transmembrane helix</keyword>
<evidence type="ECO:0000256" key="1">
    <source>
        <dbReference type="ARBA" id="ARBA00004370"/>
    </source>
</evidence>
<protein>
    <submittedName>
        <fullName evidence="7">Sterol desaturase family protein</fullName>
    </submittedName>
</protein>
<dbReference type="PANTHER" id="PTHR11863">
    <property type="entry name" value="STEROL DESATURASE"/>
    <property type="match status" value="1"/>
</dbReference>
<feature type="domain" description="Fatty acid hydroxylase" evidence="6">
    <location>
        <begin position="103"/>
        <end position="237"/>
    </location>
</feature>
<organism evidence="7 8">
    <name type="scientific">Aquirufa regiilacus</name>
    <dbReference type="NCBI Taxonomy" id="3024868"/>
    <lineage>
        <taxon>Bacteria</taxon>
        <taxon>Pseudomonadati</taxon>
        <taxon>Bacteroidota</taxon>
        <taxon>Cytophagia</taxon>
        <taxon>Cytophagales</taxon>
        <taxon>Flectobacillaceae</taxon>
        <taxon>Aquirufa</taxon>
    </lineage>
</organism>